<dbReference type="STRING" id="717646.M2N531"/>
<dbReference type="HOGENOM" id="CLU_025518_1_0_1"/>
<dbReference type="SMART" id="SM00326">
    <property type="entry name" value="SH3"/>
    <property type="match status" value="1"/>
</dbReference>
<dbReference type="GO" id="GO:1990528">
    <property type="term" value="C:Rvs161p-Rvs167p complex"/>
    <property type="evidence" value="ECO:0007669"/>
    <property type="project" value="TreeGrafter"/>
</dbReference>
<dbReference type="Gene3D" id="1.20.1270.60">
    <property type="entry name" value="Arfaptin homology (AH) domain/BAR domain"/>
    <property type="match status" value="1"/>
</dbReference>
<dbReference type="Pfam" id="PF14604">
    <property type="entry name" value="SH3_9"/>
    <property type="match status" value="1"/>
</dbReference>
<feature type="domain" description="SH3" evidence="4">
    <location>
        <begin position="439"/>
        <end position="497"/>
    </location>
</feature>
<dbReference type="SUPFAM" id="SSF50044">
    <property type="entry name" value="SH3-domain"/>
    <property type="match status" value="1"/>
</dbReference>
<dbReference type="PRINTS" id="PR00452">
    <property type="entry name" value="SH3DOMAIN"/>
</dbReference>
<dbReference type="EMBL" id="KB445552">
    <property type="protein sequence ID" value="EMC99108.1"/>
    <property type="molecule type" value="Genomic_DNA"/>
</dbReference>
<dbReference type="GO" id="GO:0043332">
    <property type="term" value="C:mating projection tip"/>
    <property type="evidence" value="ECO:0007669"/>
    <property type="project" value="TreeGrafter"/>
</dbReference>
<dbReference type="OrthoDB" id="10255128at2759"/>
<dbReference type="OMA" id="MLAHYYT"/>
<evidence type="ECO:0000256" key="3">
    <source>
        <dbReference type="SAM" id="MobiDB-lite"/>
    </source>
</evidence>
<dbReference type="PANTHER" id="PTHR47174">
    <property type="entry name" value="BRIDGING INTEGRATOR 3"/>
    <property type="match status" value="1"/>
</dbReference>
<dbReference type="GO" id="GO:0006897">
    <property type="term" value="P:endocytosis"/>
    <property type="evidence" value="ECO:0007669"/>
    <property type="project" value="InterPro"/>
</dbReference>
<dbReference type="GO" id="GO:0008289">
    <property type="term" value="F:lipid binding"/>
    <property type="evidence" value="ECO:0007669"/>
    <property type="project" value="TreeGrafter"/>
</dbReference>
<dbReference type="InterPro" id="IPR027267">
    <property type="entry name" value="AH/BAR_dom_sf"/>
</dbReference>
<dbReference type="eggNOG" id="KOG1843">
    <property type="taxonomic scope" value="Eukaryota"/>
</dbReference>
<gene>
    <name evidence="6" type="ORF">BAUCODRAFT_65537</name>
</gene>
<keyword evidence="7" id="KW-1185">Reference proteome</keyword>
<feature type="compositionally biased region" description="Polar residues" evidence="3">
    <location>
        <begin position="397"/>
        <end position="412"/>
    </location>
</feature>
<dbReference type="Proteomes" id="UP000011761">
    <property type="component" value="Unassembled WGS sequence"/>
</dbReference>
<dbReference type="RefSeq" id="XP_007673748.1">
    <property type="nucleotide sequence ID" value="XM_007675558.1"/>
</dbReference>
<evidence type="ECO:0000313" key="7">
    <source>
        <dbReference type="Proteomes" id="UP000011761"/>
    </source>
</evidence>
<protein>
    <recommendedName>
        <fullName evidence="8">SH3 domain-containing protein</fullName>
    </recommendedName>
</protein>
<organism evidence="6 7">
    <name type="scientific">Baudoinia panamericana (strain UAMH 10762)</name>
    <name type="common">Angels' share fungus</name>
    <name type="synonym">Baudoinia compniacensis (strain UAMH 10762)</name>
    <dbReference type="NCBI Taxonomy" id="717646"/>
    <lineage>
        <taxon>Eukaryota</taxon>
        <taxon>Fungi</taxon>
        <taxon>Dikarya</taxon>
        <taxon>Ascomycota</taxon>
        <taxon>Pezizomycotina</taxon>
        <taxon>Dothideomycetes</taxon>
        <taxon>Dothideomycetidae</taxon>
        <taxon>Mycosphaerellales</taxon>
        <taxon>Teratosphaeriaceae</taxon>
        <taxon>Baudoinia</taxon>
    </lineage>
</organism>
<evidence type="ECO:0000313" key="6">
    <source>
        <dbReference type="EMBL" id="EMC99108.1"/>
    </source>
</evidence>
<sequence>MKSMQRKFGGLMKRSEDQADVGTVLAEFKAADDMLDRLIQDIKSWRNGWEDVLKLQYDCSEAFASLYKPIEPTSSPDMHHQPAVTPSNYMQKCLGLQKLYSELKTDLQQEITMIDNKLLRPAEQAKQSTKQLHKTLKHRENTKLDYERYLSRTEHARRKETRTVKEEAALAAHEQNLAQAQIDYETADEQVKEAFPPITAAILSLVPYLLTNQLMLQTTLSGQVYTVLDKYTRAHHMPNPAPSDAEIVRVWQQEFDGFRQELEQGISIIASGKAVQMGMALPPEKSTVTGLGLRGKVGGLAAMGRKGSAPAVPTTKPTIGARTPSGMSGKSLTFNAPYDQNPTALTPSWPNNPPPPPAYDQSPGNISPPSRYATPVNGNSPTTTTTTTSPAPDYFAATSSRPEQNRSFSQSSLASAAAAVGAGKKKPAPPIPIKRIQSSQATYVTAVYDFEGQNEGDLAFREGDRIKVVKKTDSVDDWWEGELRGRVGSFPANYVEV</sequence>
<dbReference type="PROSITE" id="PS51021">
    <property type="entry name" value="BAR"/>
    <property type="match status" value="1"/>
</dbReference>
<dbReference type="GO" id="GO:0031097">
    <property type="term" value="C:medial cortex"/>
    <property type="evidence" value="ECO:0007669"/>
    <property type="project" value="TreeGrafter"/>
</dbReference>
<dbReference type="SUPFAM" id="SSF103657">
    <property type="entry name" value="BAR/IMD domain-like"/>
    <property type="match status" value="1"/>
</dbReference>
<feature type="region of interest" description="Disordered" evidence="3">
    <location>
        <begin position="304"/>
        <end position="412"/>
    </location>
</feature>
<keyword evidence="1 2" id="KW-0728">SH3 domain</keyword>
<evidence type="ECO:0000259" key="4">
    <source>
        <dbReference type="PROSITE" id="PS50002"/>
    </source>
</evidence>
<evidence type="ECO:0000256" key="1">
    <source>
        <dbReference type="ARBA" id="ARBA00022443"/>
    </source>
</evidence>
<dbReference type="Gene3D" id="2.30.30.40">
    <property type="entry name" value="SH3 Domains"/>
    <property type="match status" value="1"/>
</dbReference>
<feature type="compositionally biased region" description="Polar residues" evidence="3">
    <location>
        <begin position="325"/>
        <end position="349"/>
    </location>
</feature>
<dbReference type="PANTHER" id="PTHR47174:SF2">
    <property type="entry name" value="SH3 DOMAIN SIGNALLING PROTEIN (AFU_ORTHOLOGUE AFUA_5G07670)"/>
    <property type="match status" value="1"/>
</dbReference>
<dbReference type="InterPro" id="IPR036028">
    <property type="entry name" value="SH3-like_dom_sf"/>
</dbReference>
<dbReference type="AlphaFoldDB" id="M2N531"/>
<name>M2N531_BAUPA</name>
<accession>M2N531</accession>
<dbReference type="Pfam" id="PF03114">
    <property type="entry name" value="BAR"/>
    <property type="match status" value="1"/>
</dbReference>
<dbReference type="PROSITE" id="PS50002">
    <property type="entry name" value="SH3"/>
    <property type="match status" value="1"/>
</dbReference>
<dbReference type="InterPro" id="IPR004148">
    <property type="entry name" value="BAR_dom"/>
</dbReference>
<dbReference type="GO" id="GO:0097320">
    <property type="term" value="P:plasma membrane tubulation"/>
    <property type="evidence" value="ECO:0007669"/>
    <property type="project" value="TreeGrafter"/>
</dbReference>
<dbReference type="FunFam" id="2.30.30.40:FF:000100">
    <property type="entry name" value="SH3 domain-containing YSC84-like protein 1"/>
    <property type="match status" value="1"/>
</dbReference>
<dbReference type="KEGG" id="bcom:BAUCODRAFT_65537"/>
<reference evidence="6 7" key="1">
    <citation type="journal article" date="2012" name="PLoS Pathog.">
        <title>Diverse lifestyles and strategies of plant pathogenesis encoded in the genomes of eighteen Dothideomycetes fungi.</title>
        <authorList>
            <person name="Ohm R.A."/>
            <person name="Feau N."/>
            <person name="Henrissat B."/>
            <person name="Schoch C.L."/>
            <person name="Horwitz B.A."/>
            <person name="Barry K.W."/>
            <person name="Condon B.J."/>
            <person name="Copeland A.C."/>
            <person name="Dhillon B."/>
            <person name="Glaser F."/>
            <person name="Hesse C.N."/>
            <person name="Kosti I."/>
            <person name="LaButti K."/>
            <person name="Lindquist E.A."/>
            <person name="Lucas S."/>
            <person name="Salamov A.A."/>
            <person name="Bradshaw R.E."/>
            <person name="Ciuffetti L."/>
            <person name="Hamelin R.C."/>
            <person name="Kema G.H.J."/>
            <person name="Lawrence C."/>
            <person name="Scott J.A."/>
            <person name="Spatafora J.W."/>
            <person name="Turgeon B.G."/>
            <person name="de Wit P.J.G.M."/>
            <person name="Zhong S."/>
            <person name="Goodwin S.B."/>
            <person name="Grigoriev I.V."/>
        </authorList>
    </citation>
    <scope>NUCLEOTIDE SEQUENCE [LARGE SCALE GENOMIC DNA]</scope>
    <source>
        <strain evidence="6 7">UAMH 10762</strain>
    </source>
</reference>
<dbReference type="InterPro" id="IPR001452">
    <property type="entry name" value="SH3_domain"/>
</dbReference>
<evidence type="ECO:0000259" key="5">
    <source>
        <dbReference type="PROSITE" id="PS51021"/>
    </source>
</evidence>
<feature type="domain" description="BAR" evidence="5">
    <location>
        <begin position="6"/>
        <end position="244"/>
    </location>
</feature>
<dbReference type="InterPro" id="IPR046982">
    <property type="entry name" value="BIN3/RVS161-like"/>
</dbReference>
<dbReference type="GO" id="GO:0051666">
    <property type="term" value="P:actin cortical patch localization"/>
    <property type="evidence" value="ECO:0007669"/>
    <property type="project" value="InterPro"/>
</dbReference>
<proteinExistence type="predicted"/>
<dbReference type="GO" id="GO:0030479">
    <property type="term" value="C:actin cortical patch"/>
    <property type="evidence" value="ECO:0007669"/>
    <property type="project" value="TreeGrafter"/>
</dbReference>
<evidence type="ECO:0008006" key="8">
    <source>
        <dbReference type="Google" id="ProtNLM"/>
    </source>
</evidence>
<dbReference type="eggNOG" id="KOG3771">
    <property type="taxonomic scope" value="Eukaryota"/>
</dbReference>
<evidence type="ECO:0000256" key="2">
    <source>
        <dbReference type="PROSITE-ProRule" id="PRU00192"/>
    </source>
</evidence>
<dbReference type="GeneID" id="19116211"/>